<comment type="caution">
    <text evidence="3">The sequence shown here is derived from an EMBL/GenBank/DDBJ whole genome shotgun (WGS) entry which is preliminary data.</text>
</comment>
<dbReference type="Pfam" id="PF15902">
    <property type="entry name" value="Sortilin-Vps10"/>
    <property type="match status" value="2"/>
</dbReference>
<dbReference type="OrthoDB" id="9757809at2"/>
<dbReference type="GO" id="GO:0010411">
    <property type="term" value="P:xyloglucan metabolic process"/>
    <property type="evidence" value="ECO:0007669"/>
    <property type="project" value="TreeGrafter"/>
</dbReference>
<sequence>MAKNLELLTICVLIGLSMSIQTVAQKKDKNFFNIIKTQKIQSDTTVVWKNFGPGMSGYCEEFWCHPTDTNVMFMGPDMHVSFGTWDNGKSWQSLKDHDGLGQDMKRVLDIEFSRQDPDYGKAIDWNGWIYETFDRGRSWERSGGFGKSFKDFGIDPNDSKSFEKGWYYEQKGTRHSELAVDPINDKIWYVGAGDFWNVKSNHRSAAKPNGVKLKYAAYGYIWKTSDKGKSWEKISNGLPENTEVGKIIINPNDTKKLIMATNFGVMLSKDGGLSWKNTAKGLPNNLPRDISSYYNDKTKEFLLYLVEQTVYEDKGNTVTAKGGVYTSKDGGLNWRNITNNLVFDLNSMSFPAEVDRFHKTMSHWFGISKNESKEKFTKLPRETLPVFNRLVVNPLNREEIYVSFNKKHDFTFGAGDVWKTENGGETWFACARQGAYWKSGKDKEYWQKRNNPVGANVDFAHLQEYMDNSQASSGNRMMEINSIGQVYIGIDQQTLKTTDKGESWKQVDDFETAPGSNKWIGRGGSNLPGRYMLLETGIKARRLLCSGEHGLWQTTDLGEWKDKQAVAVEQIEGQVHDGSGRHGAHSISTVAVHPNDPNTIYFLAWRQEHRGKLRKTTDGGKSWENIASIFEADSPEYKGLAPQNSLIIDPVNPDNMYFCSTSVKISEIGGSPAEKLTKGGYGFYRSFDGGYTWELCNNGLHKGASVRRIVMDPNDSETIYAALNDNNGALYKTINKGNSWMKITIPEVIKSVSNVFVDRNTKYIYISTGRRNGSYEEGGVWQSKDNGKHWKQIFKAPFVWQVETSPVNPDLIVISVGGQAVSKAEEFMNPGIYLSKNGGVSWTKMNKGLGQPDKIVDVKPDPYNENVLWCASWGCGWYVAYLNGDTKGWLEE</sequence>
<dbReference type="PANTHER" id="PTHR43739:SF5">
    <property type="entry name" value="EXO-ALPHA-SIALIDASE"/>
    <property type="match status" value="1"/>
</dbReference>
<dbReference type="Proteomes" id="UP000233535">
    <property type="component" value="Unassembled WGS sequence"/>
</dbReference>
<protein>
    <recommendedName>
        <fullName evidence="2">Sortilin N-terminal domain-containing protein</fullName>
    </recommendedName>
</protein>
<dbReference type="EMBL" id="MVDD01000012">
    <property type="protein sequence ID" value="PKQ61740.1"/>
    <property type="molecule type" value="Genomic_DNA"/>
</dbReference>
<gene>
    <name evidence="3" type="ORF">BZG02_15065</name>
</gene>
<evidence type="ECO:0000313" key="4">
    <source>
        <dbReference type="Proteomes" id="UP000233535"/>
    </source>
</evidence>
<keyword evidence="4" id="KW-1185">Reference proteome</keyword>
<dbReference type="Gene3D" id="2.130.10.10">
    <property type="entry name" value="YVTN repeat-like/Quinoprotein amine dehydrogenase"/>
    <property type="match status" value="4"/>
</dbReference>
<dbReference type="InterPro" id="IPR015943">
    <property type="entry name" value="WD40/YVTN_repeat-like_dom_sf"/>
</dbReference>
<reference evidence="3 4" key="1">
    <citation type="journal article" date="2017" name="Front. Microbiol.">
        <title>Labilibaculum manganireducens gen. nov., sp. nov. and Labilibaculum filiforme sp. nov., Novel Bacteroidetes Isolated from Subsurface Sediments of the Baltic Sea.</title>
        <authorList>
            <person name="Vandieken V."/>
            <person name="Marshall I.P."/>
            <person name="Niemann H."/>
            <person name="Engelen B."/>
            <person name="Cypionka H."/>
        </authorList>
    </citation>
    <scope>NUCLEOTIDE SEQUENCE [LARGE SCALE GENOMIC DNA]</scope>
    <source>
        <strain evidence="3 4">59.16B</strain>
    </source>
</reference>
<name>A0A2N3HUK5_9BACT</name>
<dbReference type="InterPro" id="IPR052025">
    <property type="entry name" value="Xyloglucanase_GH74"/>
</dbReference>
<evidence type="ECO:0000256" key="1">
    <source>
        <dbReference type="ARBA" id="ARBA00022737"/>
    </source>
</evidence>
<feature type="domain" description="Sortilin N-terminal" evidence="2">
    <location>
        <begin position="221"/>
        <end position="341"/>
    </location>
</feature>
<dbReference type="RefSeq" id="WP_101262278.1">
    <property type="nucleotide sequence ID" value="NZ_MVDD01000012.1"/>
</dbReference>
<evidence type="ECO:0000313" key="3">
    <source>
        <dbReference type="EMBL" id="PKQ61740.1"/>
    </source>
</evidence>
<dbReference type="CDD" id="cd15482">
    <property type="entry name" value="Sialidase_non-viral"/>
    <property type="match status" value="1"/>
</dbReference>
<accession>A0A2N3HUK5</accession>
<keyword evidence="1" id="KW-0677">Repeat</keyword>
<proteinExistence type="predicted"/>
<dbReference type="PANTHER" id="PTHR43739">
    <property type="entry name" value="XYLOGLUCANASE (EUROFUNG)"/>
    <property type="match status" value="1"/>
</dbReference>
<feature type="domain" description="Sortilin N-terminal" evidence="2">
    <location>
        <begin position="683"/>
        <end position="794"/>
    </location>
</feature>
<dbReference type="InterPro" id="IPR031778">
    <property type="entry name" value="Sortilin_N"/>
</dbReference>
<dbReference type="SUPFAM" id="SSF110296">
    <property type="entry name" value="Oligoxyloglucan reducing end-specific cellobiohydrolase"/>
    <property type="match status" value="2"/>
</dbReference>
<dbReference type="AlphaFoldDB" id="A0A2N3HUK5"/>
<evidence type="ECO:0000259" key="2">
    <source>
        <dbReference type="Pfam" id="PF15902"/>
    </source>
</evidence>
<organism evidence="3 4">
    <name type="scientific">Labilibaculum filiforme</name>
    <dbReference type="NCBI Taxonomy" id="1940526"/>
    <lineage>
        <taxon>Bacteria</taxon>
        <taxon>Pseudomonadati</taxon>
        <taxon>Bacteroidota</taxon>
        <taxon>Bacteroidia</taxon>
        <taxon>Marinilabiliales</taxon>
        <taxon>Marinifilaceae</taxon>
        <taxon>Labilibaculum</taxon>
    </lineage>
</organism>